<proteinExistence type="predicted"/>
<name>A0A5M4ATU1_9BACT</name>
<keyword evidence="2" id="KW-1185">Reference proteome</keyword>
<evidence type="ECO:0000313" key="2">
    <source>
        <dbReference type="Proteomes" id="UP000391834"/>
    </source>
</evidence>
<organism evidence="1 2">
    <name type="scientific">Prolixibacter bellariivorans</name>
    <dbReference type="NCBI Taxonomy" id="314319"/>
    <lineage>
        <taxon>Bacteria</taxon>
        <taxon>Pseudomonadati</taxon>
        <taxon>Bacteroidota</taxon>
        <taxon>Bacteroidia</taxon>
        <taxon>Marinilabiliales</taxon>
        <taxon>Prolixibacteraceae</taxon>
        <taxon>Prolixibacter</taxon>
    </lineage>
</organism>
<sequence length="77" mass="9018">MMSEALCCNEQEKLYVQVTCLTGCKVYGDTLNVLMILEEKCPSSEVDILRQQLENILRYEHLEIFANTNLFMEPWLE</sequence>
<dbReference type="AlphaFoldDB" id="A0A5M4ATU1"/>
<protein>
    <submittedName>
        <fullName evidence="1">Uncharacterized protein</fullName>
    </submittedName>
</protein>
<accession>A0A5M4ATU1</accession>
<dbReference type="Proteomes" id="UP000391834">
    <property type="component" value="Unassembled WGS sequence"/>
</dbReference>
<comment type="caution">
    <text evidence="1">The sequence shown here is derived from an EMBL/GenBank/DDBJ whole genome shotgun (WGS) entry which is preliminary data.</text>
</comment>
<evidence type="ECO:0000313" key="1">
    <source>
        <dbReference type="EMBL" id="GET31350.1"/>
    </source>
</evidence>
<gene>
    <name evidence="1" type="ORF">PbJCM13498_02130</name>
</gene>
<dbReference type="EMBL" id="BLAX01000001">
    <property type="protein sequence ID" value="GET31350.1"/>
    <property type="molecule type" value="Genomic_DNA"/>
</dbReference>
<reference evidence="1 2" key="1">
    <citation type="submission" date="2019-10" db="EMBL/GenBank/DDBJ databases">
        <title>Prolixibacter strains distinguished by the presence of nitrate reductase genes were adept at nitrate-dependent anaerobic corrosion of metallic iron and carbon steel.</title>
        <authorList>
            <person name="Iino T."/>
            <person name="Shono N."/>
            <person name="Ito K."/>
            <person name="Nakamura R."/>
            <person name="Sueoka K."/>
            <person name="Harayama S."/>
            <person name="Ohkuma M."/>
        </authorList>
    </citation>
    <scope>NUCLEOTIDE SEQUENCE [LARGE SCALE GENOMIC DNA]</scope>
    <source>
        <strain evidence="1 2">JCM 13498</strain>
    </source>
</reference>